<evidence type="ECO:0000313" key="10">
    <source>
        <dbReference type="EMBL" id="KAF4123904.1"/>
    </source>
</evidence>
<feature type="DNA-binding region" description="Homeobox" evidence="6">
    <location>
        <begin position="58"/>
        <end position="117"/>
    </location>
</feature>
<dbReference type="InterPro" id="IPR001356">
    <property type="entry name" value="HD"/>
</dbReference>
<feature type="region of interest" description="Disordered" evidence="8">
    <location>
        <begin position="124"/>
        <end position="193"/>
    </location>
</feature>
<evidence type="ECO:0000256" key="2">
    <source>
        <dbReference type="ARBA" id="ARBA00010896"/>
    </source>
</evidence>
<gene>
    <name evidence="10" type="ORF">GMORB2_5620</name>
</gene>
<dbReference type="PANTHER" id="PTHR24341:SF6">
    <property type="entry name" value="HOMEOBOX PROTEIN INVECTED"/>
    <property type="match status" value="1"/>
</dbReference>
<evidence type="ECO:0000256" key="4">
    <source>
        <dbReference type="ARBA" id="ARBA00023155"/>
    </source>
</evidence>
<evidence type="ECO:0000256" key="3">
    <source>
        <dbReference type="ARBA" id="ARBA00023125"/>
    </source>
</evidence>
<dbReference type="InterPro" id="IPR050720">
    <property type="entry name" value="Engrailed_Homeobox_TFs"/>
</dbReference>
<evidence type="ECO:0000256" key="7">
    <source>
        <dbReference type="RuleBase" id="RU000682"/>
    </source>
</evidence>
<feature type="compositionally biased region" description="Basic and acidic residues" evidence="8">
    <location>
        <begin position="124"/>
        <end position="134"/>
    </location>
</feature>
<dbReference type="GO" id="GO:0000981">
    <property type="term" value="F:DNA-binding transcription factor activity, RNA polymerase II-specific"/>
    <property type="evidence" value="ECO:0007669"/>
    <property type="project" value="InterPro"/>
</dbReference>
<dbReference type="OrthoDB" id="6159439at2759"/>
<dbReference type="AlphaFoldDB" id="A0A9P5D6V5"/>
<comment type="similarity">
    <text evidence="2">Belongs to the engrailed homeobox family.</text>
</comment>
<evidence type="ECO:0000256" key="1">
    <source>
        <dbReference type="ARBA" id="ARBA00004123"/>
    </source>
</evidence>
<accession>A0A9P5D6V5</accession>
<keyword evidence="3 6" id="KW-0238">DNA-binding</keyword>
<evidence type="ECO:0000259" key="9">
    <source>
        <dbReference type="PROSITE" id="PS50071"/>
    </source>
</evidence>
<feature type="region of interest" description="Disordered" evidence="8">
    <location>
        <begin position="280"/>
        <end position="306"/>
    </location>
</feature>
<comment type="caution">
    <text evidence="10">The sequence shown here is derived from an EMBL/GenBank/DDBJ whole genome shotgun (WGS) entry which is preliminary data.</text>
</comment>
<feature type="region of interest" description="Disordered" evidence="8">
    <location>
        <begin position="356"/>
        <end position="413"/>
    </location>
</feature>
<dbReference type="GeneID" id="55971845"/>
<keyword evidence="4 6" id="KW-0371">Homeobox</keyword>
<proteinExistence type="inferred from homology"/>
<dbReference type="CDD" id="cd00086">
    <property type="entry name" value="homeodomain"/>
    <property type="match status" value="1"/>
</dbReference>
<dbReference type="SUPFAM" id="SSF46689">
    <property type="entry name" value="Homeodomain-like"/>
    <property type="match status" value="1"/>
</dbReference>
<feature type="domain" description="Homeobox" evidence="9">
    <location>
        <begin position="56"/>
        <end position="116"/>
    </location>
</feature>
<sequence>MDAYSQGWAGMPFSEVDDAFATYPQYPATNYNAILASSMEAYQAQHHHLVHHQPMSRTTESKPRLSKDEVDTLEKEFQKNHKPNSSTKKSLAEAMRVENARINNWFQNRRAREKKERNIREYEAKQKLEREQKGSSHPGGSSNLPTRGSHLVASSAPFPNAPHSSSSPSAAASPEQSPILDHESDAAGSDDAAETHAATDIFRLPDQLFSFDMPAATQMSYEYSGTSPSNGTSEVNEPVITTDDDDDADYFVNTHNNPSMQQFQQLFSHSMPKRNNALASPPAIDINSRRSRSRPAPLSIGGSSRSYSLGVPRTASIDNMSYRRGSDMMCRRVMSSSRINKLNSVPRSPFPVNWSPAFGRKSSNSSSDTAPPTPETPMADHSNMASNNGADNLLMPSSDLHTPPTTPGIRRNLYNSNSNLNSFYDMSMPTTDASVVASSMVSFPGSTSNSSLSMMTPNYLANSMSQPQTPSFASPMGTSPLTGPEYTWAAGGIMSESFSPEDQHQSAGPHYYSMSIPTFGMET</sequence>
<comment type="subcellular location">
    <subcellularLocation>
        <location evidence="1 6 7">Nucleus</location>
    </subcellularLocation>
</comment>
<dbReference type="GO" id="GO:0003677">
    <property type="term" value="F:DNA binding"/>
    <property type="evidence" value="ECO:0007669"/>
    <property type="project" value="UniProtKB-UniRule"/>
</dbReference>
<dbReference type="InterPro" id="IPR017970">
    <property type="entry name" value="Homeobox_CS"/>
</dbReference>
<organism evidence="10 11">
    <name type="scientific">Geosmithia morbida</name>
    <dbReference type="NCBI Taxonomy" id="1094350"/>
    <lineage>
        <taxon>Eukaryota</taxon>
        <taxon>Fungi</taxon>
        <taxon>Dikarya</taxon>
        <taxon>Ascomycota</taxon>
        <taxon>Pezizomycotina</taxon>
        <taxon>Sordariomycetes</taxon>
        <taxon>Hypocreomycetidae</taxon>
        <taxon>Hypocreales</taxon>
        <taxon>Bionectriaceae</taxon>
        <taxon>Geosmithia</taxon>
    </lineage>
</organism>
<feature type="compositionally biased region" description="Low complexity" evidence="8">
    <location>
        <begin position="153"/>
        <end position="178"/>
    </location>
</feature>
<evidence type="ECO:0000256" key="5">
    <source>
        <dbReference type="ARBA" id="ARBA00023242"/>
    </source>
</evidence>
<dbReference type="InterPro" id="IPR009057">
    <property type="entry name" value="Homeodomain-like_sf"/>
</dbReference>
<dbReference type="Proteomes" id="UP000749293">
    <property type="component" value="Unassembled WGS sequence"/>
</dbReference>
<dbReference type="PANTHER" id="PTHR24341">
    <property type="entry name" value="HOMEOBOX PROTEIN ENGRAILED"/>
    <property type="match status" value="1"/>
</dbReference>
<dbReference type="Gene3D" id="1.10.10.60">
    <property type="entry name" value="Homeodomain-like"/>
    <property type="match status" value="1"/>
</dbReference>
<dbReference type="RefSeq" id="XP_035322556.1">
    <property type="nucleotide sequence ID" value="XM_035467590.1"/>
</dbReference>
<dbReference type="Pfam" id="PF00046">
    <property type="entry name" value="Homeodomain"/>
    <property type="match status" value="1"/>
</dbReference>
<feature type="compositionally biased region" description="Polar residues" evidence="8">
    <location>
        <begin position="361"/>
        <end position="370"/>
    </location>
</feature>
<name>A0A9P5D6V5_9HYPO</name>
<evidence type="ECO:0000256" key="8">
    <source>
        <dbReference type="SAM" id="MobiDB-lite"/>
    </source>
</evidence>
<evidence type="ECO:0000256" key="6">
    <source>
        <dbReference type="PROSITE-ProRule" id="PRU00108"/>
    </source>
</evidence>
<dbReference type="GO" id="GO:0016586">
    <property type="term" value="C:RSC-type complex"/>
    <property type="evidence" value="ECO:0007669"/>
    <property type="project" value="TreeGrafter"/>
</dbReference>
<feature type="compositionally biased region" description="Basic and acidic residues" evidence="8">
    <location>
        <begin position="59"/>
        <end position="79"/>
    </location>
</feature>
<dbReference type="EMBL" id="JAANYQ010000005">
    <property type="protein sequence ID" value="KAF4123904.1"/>
    <property type="molecule type" value="Genomic_DNA"/>
</dbReference>
<protein>
    <submittedName>
        <fullName evidence="10">Homeobox domain</fullName>
    </submittedName>
</protein>
<dbReference type="PROSITE" id="PS50071">
    <property type="entry name" value="HOMEOBOX_2"/>
    <property type="match status" value="1"/>
</dbReference>
<reference evidence="10" key="1">
    <citation type="submission" date="2020-03" db="EMBL/GenBank/DDBJ databases">
        <title>Site-based positive gene gene selection in Geosmithia morbida across the United States reveals a broad range of putative effectors and factors for local host and environmental adapation.</title>
        <authorList>
            <person name="Onufrak A."/>
            <person name="Murdoch R.W."/>
            <person name="Gazis R."/>
            <person name="Huff M."/>
            <person name="Staton M."/>
            <person name="Klingeman W."/>
            <person name="Hadziabdic D."/>
        </authorList>
    </citation>
    <scope>NUCLEOTIDE SEQUENCE</scope>
    <source>
        <strain evidence="10">1262</strain>
    </source>
</reference>
<evidence type="ECO:0000313" key="11">
    <source>
        <dbReference type="Proteomes" id="UP000749293"/>
    </source>
</evidence>
<dbReference type="SMART" id="SM00389">
    <property type="entry name" value="HOX"/>
    <property type="match status" value="1"/>
</dbReference>
<keyword evidence="11" id="KW-1185">Reference proteome</keyword>
<keyword evidence="5 6" id="KW-0539">Nucleus</keyword>
<feature type="region of interest" description="Disordered" evidence="8">
    <location>
        <begin position="51"/>
        <end position="91"/>
    </location>
</feature>
<dbReference type="PROSITE" id="PS00027">
    <property type="entry name" value="HOMEOBOX_1"/>
    <property type="match status" value="1"/>
</dbReference>